<dbReference type="Gene3D" id="1.20.1530.20">
    <property type="match status" value="1"/>
</dbReference>
<dbReference type="Proteomes" id="UP001148313">
    <property type="component" value="Unassembled WGS sequence"/>
</dbReference>
<keyword evidence="6 8" id="KW-1133">Transmembrane helix</keyword>
<dbReference type="InterPro" id="IPR038770">
    <property type="entry name" value="Na+/solute_symporter_sf"/>
</dbReference>
<evidence type="ECO:0000256" key="4">
    <source>
        <dbReference type="ARBA" id="ARBA00022475"/>
    </source>
</evidence>
<dbReference type="EMBL" id="JAPJZH010000001">
    <property type="protein sequence ID" value="MDA4843765.1"/>
    <property type="molecule type" value="Genomic_DNA"/>
</dbReference>
<reference evidence="9" key="1">
    <citation type="submission" date="2022-11" db="EMBL/GenBank/DDBJ databases">
        <title>Hoeflea poritis sp. nov., isolated from scleractinian coral Porites lutea.</title>
        <authorList>
            <person name="Zhang G."/>
            <person name="Wei Q."/>
            <person name="Cai L."/>
        </authorList>
    </citation>
    <scope>NUCLEOTIDE SEQUENCE</scope>
    <source>
        <strain evidence="9">E7-10</strain>
    </source>
</reference>
<evidence type="ECO:0000256" key="8">
    <source>
        <dbReference type="SAM" id="Phobius"/>
    </source>
</evidence>
<dbReference type="PANTHER" id="PTHR36838:SF3">
    <property type="entry name" value="TRANSPORTER AUXIN EFFLUX CARRIER EC FAMILY"/>
    <property type="match status" value="1"/>
</dbReference>
<gene>
    <name evidence="9" type="ORF">OOZ53_00290</name>
</gene>
<keyword evidence="3" id="KW-0813">Transport</keyword>
<comment type="caution">
    <text evidence="9">The sequence shown here is derived from an EMBL/GenBank/DDBJ whole genome shotgun (WGS) entry which is preliminary data.</text>
</comment>
<comment type="similarity">
    <text evidence="2">Belongs to the auxin efflux carrier (TC 2.A.69) family.</text>
</comment>
<comment type="subcellular location">
    <subcellularLocation>
        <location evidence="1">Cell membrane</location>
        <topology evidence="1">Multi-pass membrane protein</topology>
    </subcellularLocation>
</comment>
<evidence type="ECO:0000256" key="3">
    <source>
        <dbReference type="ARBA" id="ARBA00022448"/>
    </source>
</evidence>
<feature type="transmembrane region" description="Helical" evidence="8">
    <location>
        <begin position="230"/>
        <end position="251"/>
    </location>
</feature>
<dbReference type="Pfam" id="PF03547">
    <property type="entry name" value="Mem_trans"/>
    <property type="match status" value="1"/>
</dbReference>
<protein>
    <submittedName>
        <fullName evidence="9">AEC family transporter</fullName>
    </submittedName>
</protein>
<dbReference type="PANTHER" id="PTHR36838">
    <property type="entry name" value="AUXIN EFFLUX CARRIER FAMILY PROTEIN"/>
    <property type="match status" value="1"/>
</dbReference>
<evidence type="ECO:0000256" key="6">
    <source>
        <dbReference type="ARBA" id="ARBA00022989"/>
    </source>
</evidence>
<evidence type="ECO:0000256" key="5">
    <source>
        <dbReference type="ARBA" id="ARBA00022692"/>
    </source>
</evidence>
<sequence length="328" mass="35183">MSQIAALILPLFGLIFLGYVTARLVRQPSDALGWLNIFVLYLALPALFFKLLSRTPIEELARLDFIMASLLSTYTVFAVVFAFAVVAIRASIAAGTIQGLAAAYGNIGYMGPSLAILAFGEKAAVPVALIFCFENIMHFAIVPCMMAISGSEKHSLPTLVALIARRIILHPFILATIAGVTVAWLKLPIPDAPQRLIDYLSQAAAPCALFAMGVTLALRPLRRIPLELSYIVPAKLIVHPLLVYVAMGLVGDFDSTWIFTAVLLASLPTATNVFVLAQQYNVWVERSSATVLITTVLSVLSVTALLYAITSGLLPADLFPAASPAQGR</sequence>
<feature type="transmembrane region" description="Helical" evidence="8">
    <location>
        <begin position="32"/>
        <end position="53"/>
    </location>
</feature>
<keyword evidence="7 8" id="KW-0472">Membrane</keyword>
<feature type="transmembrane region" description="Helical" evidence="8">
    <location>
        <begin position="199"/>
        <end position="218"/>
    </location>
</feature>
<keyword evidence="5 8" id="KW-0812">Transmembrane</keyword>
<feature type="transmembrane region" description="Helical" evidence="8">
    <location>
        <begin position="65"/>
        <end position="88"/>
    </location>
</feature>
<evidence type="ECO:0000256" key="7">
    <source>
        <dbReference type="ARBA" id="ARBA00023136"/>
    </source>
</evidence>
<evidence type="ECO:0000313" key="9">
    <source>
        <dbReference type="EMBL" id="MDA4843765.1"/>
    </source>
</evidence>
<accession>A0ABT4VHW0</accession>
<evidence type="ECO:0000256" key="1">
    <source>
        <dbReference type="ARBA" id="ARBA00004651"/>
    </source>
</evidence>
<keyword evidence="10" id="KW-1185">Reference proteome</keyword>
<proteinExistence type="inferred from homology"/>
<feature type="transmembrane region" description="Helical" evidence="8">
    <location>
        <begin position="167"/>
        <end position="187"/>
    </location>
</feature>
<dbReference type="RefSeq" id="WP_271087274.1">
    <property type="nucleotide sequence ID" value="NZ_JAPJZH010000001.1"/>
</dbReference>
<evidence type="ECO:0000313" key="10">
    <source>
        <dbReference type="Proteomes" id="UP001148313"/>
    </source>
</evidence>
<feature type="transmembrane region" description="Helical" evidence="8">
    <location>
        <begin position="289"/>
        <end position="309"/>
    </location>
</feature>
<keyword evidence="4" id="KW-1003">Cell membrane</keyword>
<organism evidence="9 10">
    <name type="scientific">Hoeflea poritis</name>
    <dbReference type="NCBI Taxonomy" id="2993659"/>
    <lineage>
        <taxon>Bacteria</taxon>
        <taxon>Pseudomonadati</taxon>
        <taxon>Pseudomonadota</taxon>
        <taxon>Alphaproteobacteria</taxon>
        <taxon>Hyphomicrobiales</taxon>
        <taxon>Rhizobiaceae</taxon>
        <taxon>Hoeflea</taxon>
    </lineage>
</organism>
<feature type="transmembrane region" description="Helical" evidence="8">
    <location>
        <begin position="123"/>
        <end position="146"/>
    </location>
</feature>
<dbReference type="InterPro" id="IPR004776">
    <property type="entry name" value="Mem_transp_PIN-like"/>
</dbReference>
<name>A0ABT4VHW0_9HYPH</name>
<feature type="transmembrane region" description="Helical" evidence="8">
    <location>
        <begin position="257"/>
        <end position="277"/>
    </location>
</feature>
<evidence type="ECO:0000256" key="2">
    <source>
        <dbReference type="ARBA" id="ARBA00010145"/>
    </source>
</evidence>